<evidence type="ECO:0000313" key="2">
    <source>
        <dbReference type="Proteomes" id="UP000198848"/>
    </source>
</evidence>
<dbReference type="Proteomes" id="UP000198848">
    <property type="component" value="Unassembled WGS sequence"/>
</dbReference>
<dbReference type="STRING" id="1095778.SAMN04489842_2029"/>
<proteinExistence type="predicted"/>
<dbReference type="EMBL" id="FNLC01000002">
    <property type="protein sequence ID" value="SDR02109.1"/>
    <property type="molecule type" value="Genomic_DNA"/>
</dbReference>
<dbReference type="PROSITE" id="PS51257">
    <property type="entry name" value="PROKAR_LIPOPROTEIN"/>
    <property type="match status" value="1"/>
</dbReference>
<dbReference type="RefSeq" id="WP_090381099.1">
    <property type="nucleotide sequence ID" value="NZ_FNLC01000002.1"/>
</dbReference>
<name>A0A1H1FMZ9_NATTX</name>
<evidence type="ECO:0000313" key="1">
    <source>
        <dbReference type="EMBL" id="SDR02109.1"/>
    </source>
</evidence>
<organism evidence="1 2">
    <name type="scientific">Natronobacterium texcoconense</name>
    <dbReference type="NCBI Taxonomy" id="1095778"/>
    <lineage>
        <taxon>Archaea</taxon>
        <taxon>Methanobacteriati</taxon>
        <taxon>Methanobacteriota</taxon>
        <taxon>Stenosarchaea group</taxon>
        <taxon>Halobacteria</taxon>
        <taxon>Halobacteriales</taxon>
        <taxon>Natrialbaceae</taxon>
        <taxon>Natronobacterium</taxon>
    </lineage>
</organism>
<gene>
    <name evidence="1" type="ORF">SAMN04489842_2029</name>
</gene>
<sequence length="116" mass="12734">MKRRRLLAVGGTLAVTTLAGCTGGAPGDIEIVDDTLTDSSSYTFEAEPGYELIIEFALRRGTFAHADLLDEDENRIMYEQTDRGELEHKETLEDGGTYHLEVVTDGWVNARIGLAT</sequence>
<reference evidence="2" key="1">
    <citation type="submission" date="2016-10" db="EMBL/GenBank/DDBJ databases">
        <authorList>
            <person name="Varghese N."/>
            <person name="Submissions S."/>
        </authorList>
    </citation>
    <scope>NUCLEOTIDE SEQUENCE [LARGE SCALE GENOMIC DNA]</scope>
    <source>
        <strain evidence="2">DSM 24767</strain>
    </source>
</reference>
<keyword evidence="2" id="KW-1185">Reference proteome</keyword>
<dbReference type="AlphaFoldDB" id="A0A1H1FMZ9"/>
<dbReference type="OrthoDB" id="380555at2157"/>
<accession>A0A1H1FMZ9</accession>
<protein>
    <submittedName>
        <fullName evidence="1">Uncharacterized protein</fullName>
    </submittedName>
</protein>